<keyword evidence="2 4" id="KW-0689">Ribosomal protein</keyword>
<dbReference type="GO" id="GO:1990904">
    <property type="term" value="C:ribonucleoprotein complex"/>
    <property type="evidence" value="ECO:0007669"/>
    <property type="project" value="UniProtKB-KW"/>
</dbReference>
<dbReference type="Gene3D" id="2.20.28.120">
    <property type="entry name" value="Ribosomal protein L33"/>
    <property type="match status" value="1"/>
</dbReference>
<name>A0A6A4XEY4_AMPAM</name>
<sequence>MFLTRALLKKPKSKDVMVLLQSMITGHKRTAIRQRLDDKVEKIAFDPFTISSDLPRAWHLQQEPPCGTGTMAAAAAAPTPDLPAAVRSFVESSRQLAEAAGEQLDRVPASQFLSNKIEMLGGLIEMYQGLFNSCGVESRKALEEKARASDDKEAMSAIDALMDAESEWDQFITRLSARLGADSVPGPRLHTGLPCGRLQLAEARSGLLRPLYEPAGPRLLVLLRHLA</sequence>
<accession>A0A6A4XEY4</accession>
<dbReference type="GO" id="GO:0005840">
    <property type="term" value="C:ribosome"/>
    <property type="evidence" value="ECO:0007669"/>
    <property type="project" value="UniProtKB-KW"/>
</dbReference>
<evidence type="ECO:0000256" key="1">
    <source>
        <dbReference type="ARBA" id="ARBA00007596"/>
    </source>
</evidence>
<dbReference type="OrthoDB" id="40334at2759"/>
<dbReference type="Proteomes" id="UP000440578">
    <property type="component" value="Unassembled WGS sequence"/>
</dbReference>
<reference evidence="4 5" key="1">
    <citation type="submission" date="2019-07" db="EMBL/GenBank/DDBJ databases">
        <title>Draft genome assembly of a fouling barnacle, Amphibalanus amphitrite (Darwin, 1854): The first reference genome for Thecostraca.</title>
        <authorList>
            <person name="Kim W."/>
        </authorList>
    </citation>
    <scope>NUCLEOTIDE SEQUENCE [LARGE SCALE GENOMIC DNA]</scope>
    <source>
        <strain evidence="4">SNU_AA5</strain>
        <tissue evidence="4">Soma without cirri and trophi</tissue>
    </source>
</reference>
<comment type="similarity">
    <text evidence="1">Belongs to the bacterial ribosomal protein bL33 family.</text>
</comment>
<dbReference type="EMBL" id="VIIS01000073">
    <property type="protein sequence ID" value="KAF0313729.1"/>
    <property type="molecule type" value="Genomic_DNA"/>
</dbReference>
<organism evidence="4 5">
    <name type="scientific">Amphibalanus amphitrite</name>
    <name type="common">Striped barnacle</name>
    <name type="synonym">Balanus amphitrite</name>
    <dbReference type="NCBI Taxonomy" id="1232801"/>
    <lineage>
        <taxon>Eukaryota</taxon>
        <taxon>Metazoa</taxon>
        <taxon>Ecdysozoa</taxon>
        <taxon>Arthropoda</taxon>
        <taxon>Crustacea</taxon>
        <taxon>Multicrustacea</taxon>
        <taxon>Cirripedia</taxon>
        <taxon>Thoracica</taxon>
        <taxon>Thoracicalcarea</taxon>
        <taxon>Balanomorpha</taxon>
        <taxon>Balanoidea</taxon>
        <taxon>Balanidae</taxon>
        <taxon>Amphibalaninae</taxon>
        <taxon>Amphibalanus</taxon>
    </lineage>
</organism>
<evidence type="ECO:0000313" key="5">
    <source>
        <dbReference type="Proteomes" id="UP000440578"/>
    </source>
</evidence>
<keyword evidence="5" id="KW-1185">Reference proteome</keyword>
<evidence type="ECO:0000313" key="4">
    <source>
        <dbReference type="EMBL" id="KAF0313728.1"/>
    </source>
</evidence>
<evidence type="ECO:0000256" key="2">
    <source>
        <dbReference type="ARBA" id="ARBA00022980"/>
    </source>
</evidence>
<dbReference type="EMBL" id="VIIS01000073">
    <property type="protein sequence ID" value="KAF0313728.1"/>
    <property type="molecule type" value="Genomic_DNA"/>
</dbReference>
<evidence type="ECO:0000256" key="3">
    <source>
        <dbReference type="ARBA" id="ARBA00023274"/>
    </source>
</evidence>
<protein>
    <submittedName>
        <fullName evidence="4">39S ribosomal protein L33, mitochondrial</fullName>
    </submittedName>
</protein>
<dbReference type="AlphaFoldDB" id="A0A6A4XEY4"/>
<gene>
    <name evidence="4" type="ORF">FJT64_015713</name>
</gene>
<proteinExistence type="inferred from homology"/>
<dbReference type="InterPro" id="IPR038584">
    <property type="entry name" value="Ribosomal_bL33_sf"/>
</dbReference>
<comment type="caution">
    <text evidence="4">The sequence shown here is derived from an EMBL/GenBank/DDBJ whole genome shotgun (WGS) entry which is preliminary data.</text>
</comment>
<keyword evidence="3" id="KW-0687">Ribonucleoprotein</keyword>